<comment type="caution">
    <text evidence="2">The sequence shown here is derived from an EMBL/GenBank/DDBJ whole genome shotgun (WGS) entry which is preliminary data.</text>
</comment>
<evidence type="ECO:0000313" key="3">
    <source>
        <dbReference type="Proteomes" id="UP000077552"/>
    </source>
</evidence>
<dbReference type="RefSeq" id="WP_068762010.1">
    <property type="nucleotide sequence ID" value="NZ_LXIE01000022.1"/>
</dbReference>
<gene>
    <name evidence="2" type="ORF">A7A78_12935</name>
</gene>
<dbReference type="AlphaFoldDB" id="A0A1A9LCV5"/>
<dbReference type="Proteomes" id="UP000077552">
    <property type="component" value="Unassembled WGS sequence"/>
</dbReference>
<keyword evidence="3" id="KW-1185">Reference proteome</keyword>
<dbReference type="Gene3D" id="3.40.50.2000">
    <property type="entry name" value="Glycogen Phosphorylase B"/>
    <property type="match status" value="2"/>
</dbReference>
<dbReference type="InterPro" id="IPR050194">
    <property type="entry name" value="Glycosyltransferase_grp1"/>
</dbReference>
<dbReference type="PANTHER" id="PTHR45947:SF3">
    <property type="entry name" value="SULFOQUINOVOSYL TRANSFERASE SQD2"/>
    <property type="match status" value="1"/>
</dbReference>
<dbReference type="CDD" id="cd03801">
    <property type="entry name" value="GT4_PimA-like"/>
    <property type="match status" value="1"/>
</dbReference>
<evidence type="ECO:0000313" key="2">
    <source>
        <dbReference type="EMBL" id="OAD91199.1"/>
    </source>
</evidence>
<protein>
    <submittedName>
        <fullName evidence="2">Glycosyl transferase family 1</fullName>
    </submittedName>
</protein>
<sequence>MNKKKNLLYIGNKLSKKGSTVTSIETLGNFLKQEGYSVITVSSFKNKLFRILDMLWSTFLNRNKVSLVLIDTYSTQNFYYAVAVATLCRIIKIPYAPILRGGNLPNRLDKSKKTSQKIFNGAKMNIAPSNYILQEFNKRGFENLIYIPNTIEIEDYPFQLRQSITPKLLWVRSFSEIYNPEMALEIVELLKKKGLNVTLSMVGPDKDGSLETCKRKAAELNLPITFTGMLNKKEWIALAKDFDIFINTTNFDNMPVSVMEAMALGLPVISTNVGGMPFLIENSIDGILVSPNSPESFVQAIEELCTVPLKVQNITKNARAKMENLDWEMVKHKWIKLIDD</sequence>
<dbReference type="EMBL" id="LXIE01000022">
    <property type="protein sequence ID" value="OAD91199.1"/>
    <property type="molecule type" value="Genomic_DNA"/>
</dbReference>
<name>A0A1A9LCV5_9FLAO</name>
<organism evidence="2 3">
    <name type="scientific">Aequorivita soesokkakensis</name>
    <dbReference type="NCBI Taxonomy" id="1385699"/>
    <lineage>
        <taxon>Bacteria</taxon>
        <taxon>Pseudomonadati</taxon>
        <taxon>Bacteroidota</taxon>
        <taxon>Flavobacteriia</taxon>
        <taxon>Flavobacteriales</taxon>
        <taxon>Flavobacteriaceae</taxon>
        <taxon>Aequorivita</taxon>
    </lineage>
</organism>
<dbReference type="STRING" id="1385699.A7A78_12935"/>
<dbReference type="GO" id="GO:0016757">
    <property type="term" value="F:glycosyltransferase activity"/>
    <property type="evidence" value="ECO:0007669"/>
    <property type="project" value="InterPro"/>
</dbReference>
<dbReference type="OrthoDB" id="139410at2"/>
<dbReference type="Pfam" id="PF00534">
    <property type="entry name" value="Glycos_transf_1"/>
    <property type="match status" value="1"/>
</dbReference>
<dbReference type="SUPFAM" id="SSF53756">
    <property type="entry name" value="UDP-Glycosyltransferase/glycogen phosphorylase"/>
    <property type="match status" value="1"/>
</dbReference>
<accession>A0A1A9LCV5</accession>
<dbReference type="PANTHER" id="PTHR45947">
    <property type="entry name" value="SULFOQUINOVOSYL TRANSFERASE SQD2"/>
    <property type="match status" value="1"/>
</dbReference>
<keyword evidence="2" id="KW-0808">Transferase</keyword>
<dbReference type="InterPro" id="IPR001296">
    <property type="entry name" value="Glyco_trans_1"/>
</dbReference>
<feature type="domain" description="Glycosyl transferase family 1" evidence="1">
    <location>
        <begin position="165"/>
        <end position="320"/>
    </location>
</feature>
<proteinExistence type="predicted"/>
<reference evidence="2 3" key="1">
    <citation type="submission" date="2016-05" db="EMBL/GenBank/DDBJ databases">
        <title>Genome sequencing of Vitellibacter soesokkakensis RSSK-12.</title>
        <authorList>
            <person name="Thevarajoo S."/>
            <person name="Selvaratnam C."/>
            <person name="Goh K.M."/>
            <person name="Chan K.-G."/>
            <person name="Chong C.S."/>
        </authorList>
    </citation>
    <scope>NUCLEOTIDE SEQUENCE [LARGE SCALE GENOMIC DNA]</scope>
    <source>
        <strain evidence="2 3">RSSK-12</strain>
    </source>
</reference>
<evidence type="ECO:0000259" key="1">
    <source>
        <dbReference type="Pfam" id="PF00534"/>
    </source>
</evidence>